<evidence type="ECO:0000256" key="9">
    <source>
        <dbReference type="ARBA" id="ARBA00023200"/>
    </source>
</evidence>
<dbReference type="EMBL" id="KX867031">
    <property type="protein sequence ID" value="APB54027.1"/>
    <property type="molecule type" value="Genomic_DNA"/>
</dbReference>
<dbReference type="GO" id="GO:0005198">
    <property type="term" value="F:structural molecule activity"/>
    <property type="evidence" value="ECO:0007669"/>
    <property type="project" value="InterPro"/>
</dbReference>
<evidence type="ECO:0000256" key="3">
    <source>
        <dbReference type="ARBA" id="ARBA00022463"/>
    </source>
</evidence>
<evidence type="ECO:0000256" key="1">
    <source>
        <dbReference type="ARBA" id="ARBA00004192"/>
    </source>
</evidence>
<keyword evidence="10" id="KW-0899">Viral immunoevasion</keyword>
<keyword evidence="3" id="KW-0941">Suppressor of RNA silencing</keyword>
<protein>
    <submittedName>
        <fullName evidence="11">Pathogenesis enhancement protein</fullName>
    </submittedName>
</protein>
<evidence type="ECO:0000256" key="6">
    <source>
        <dbReference type="ARBA" id="ARBA00022723"/>
    </source>
</evidence>
<gene>
    <name evidence="11" type="primary">C2</name>
</gene>
<dbReference type="GO" id="GO:0030430">
    <property type="term" value="C:host cell cytoplasm"/>
    <property type="evidence" value="ECO:0007669"/>
    <property type="project" value="UniProtKB-SubCell"/>
</dbReference>
<dbReference type="EMBL" id="KX867030">
    <property type="protein sequence ID" value="APB54020.1"/>
    <property type="molecule type" value="Genomic_DNA"/>
</dbReference>
<dbReference type="GO" id="GO:0052170">
    <property type="term" value="P:symbiont-mediated suppression of host innate immune response"/>
    <property type="evidence" value="ECO:0007669"/>
    <property type="project" value="UniProtKB-KW"/>
</dbReference>
<name>A0A1J0AI94_9GEMI</name>
<dbReference type="EMBL" id="KX867032">
    <property type="protein sequence ID" value="APB54034.1"/>
    <property type="molecule type" value="Genomic_DNA"/>
</dbReference>
<organism evidence="11">
    <name type="scientific">Beet curly top virus</name>
    <dbReference type="NCBI Taxonomy" id="10840"/>
    <lineage>
        <taxon>Viruses</taxon>
        <taxon>Monodnaviria</taxon>
        <taxon>Shotokuvirae</taxon>
        <taxon>Cressdnaviricota</taxon>
        <taxon>Repensiviricetes</taxon>
        <taxon>Geplafuvirales</taxon>
        <taxon>Geminiviridae</taxon>
        <taxon>Curtovirus</taxon>
        <taxon>Curtovirus betae</taxon>
    </lineage>
</organism>
<accession>A0A1J0AI94</accession>
<dbReference type="GO" id="GO:0019028">
    <property type="term" value="C:viral capsid"/>
    <property type="evidence" value="ECO:0007669"/>
    <property type="project" value="InterPro"/>
</dbReference>
<dbReference type="EMBL" id="KX867033">
    <property type="protein sequence ID" value="APB54041.1"/>
    <property type="molecule type" value="Genomic_DNA"/>
</dbReference>
<evidence type="ECO:0000256" key="4">
    <source>
        <dbReference type="ARBA" id="ARBA00022581"/>
    </source>
</evidence>
<keyword evidence="6" id="KW-0479">Metal-binding</keyword>
<reference evidence="11" key="1">
    <citation type="journal article" date="2017" name="Plant Dis.">
        <title>Beet curly top virus strains associated with sugar beet in Idaho, Oregon, and a Western U.S. Collection.</title>
        <authorList>
            <person name="Strausbaugh C.A."/>
            <person name="Eujayl I.A."/>
            <person name="Wintermantel W.M."/>
        </authorList>
    </citation>
    <scope>NUCLEOTIDE SEQUENCE</scope>
    <source>
        <strain evidence="11">BCTV-CALogan_</strain>
    </source>
</reference>
<dbReference type="InterPro" id="IPR000942">
    <property type="entry name" value="Gemini_AL2"/>
</dbReference>
<comment type="similarity">
    <text evidence="2">Belongs to the geminiviridae transcriptional activator protein family.</text>
</comment>
<evidence type="ECO:0000256" key="8">
    <source>
        <dbReference type="ARBA" id="ARBA00022833"/>
    </source>
</evidence>
<keyword evidence="9" id="KW-1035">Host cytoplasm</keyword>
<evidence type="ECO:0000256" key="5">
    <source>
        <dbReference type="ARBA" id="ARBA00022632"/>
    </source>
</evidence>
<dbReference type="EMBL" id="KX867035">
    <property type="protein sequence ID" value="APB54055.1"/>
    <property type="molecule type" value="Genomic_DNA"/>
</dbReference>
<keyword evidence="7" id="KW-0863">Zinc-finger</keyword>
<keyword evidence="5" id="KW-1090">Inhibition of host innate immune response by virus</keyword>
<dbReference type="Pfam" id="PF01440">
    <property type="entry name" value="Gemini_AL2"/>
    <property type="match status" value="1"/>
</dbReference>
<dbReference type="GO" id="GO:0008270">
    <property type="term" value="F:zinc ion binding"/>
    <property type="evidence" value="ECO:0007669"/>
    <property type="project" value="UniProtKB-KW"/>
</dbReference>
<comment type="subcellular location">
    <subcellularLocation>
        <location evidence="1">Host cytoplasm</location>
    </subcellularLocation>
</comment>
<evidence type="ECO:0000256" key="7">
    <source>
        <dbReference type="ARBA" id="ARBA00022771"/>
    </source>
</evidence>
<proteinExistence type="inferred from homology"/>
<keyword evidence="8" id="KW-0862">Zinc</keyword>
<evidence type="ECO:0000256" key="10">
    <source>
        <dbReference type="ARBA" id="ARBA00023280"/>
    </source>
</evidence>
<sequence>MENHVSLKVVSPALYYAIQDLRAHTNNFLKNQKMKPLSPGHYIIQPSANSKVRSLITKQKHPRKVTLPCNCHFTIHHECNKGFSHRGTYYSPSGNKFRGIRECMESTVYETPMVREIRANLSTEDTNQIQLQPPESVESSQVLDRADDNWIEQDIDWTPFLEGLEKETRDILG</sequence>
<evidence type="ECO:0000256" key="2">
    <source>
        <dbReference type="ARBA" id="ARBA00007672"/>
    </source>
</evidence>
<keyword evidence="4" id="KW-0945">Host-virus interaction</keyword>
<evidence type="ECO:0000313" key="11">
    <source>
        <dbReference type="EMBL" id="APB54027.1"/>
    </source>
</evidence>
<dbReference type="EMBL" id="KX867034">
    <property type="protein sequence ID" value="APB54048.1"/>
    <property type="molecule type" value="Genomic_DNA"/>
</dbReference>